<comment type="caution">
    <text evidence="2">The sequence shown here is derived from an EMBL/GenBank/DDBJ whole genome shotgun (WGS) entry which is preliminary data.</text>
</comment>
<dbReference type="SUPFAM" id="SSF47413">
    <property type="entry name" value="lambda repressor-like DNA-binding domains"/>
    <property type="match status" value="1"/>
</dbReference>
<dbReference type="SMART" id="SM00530">
    <property type="entry name" value="HTH_XRE"/>
    <property type="match status" value="1"/>
</dbReference>
<proteinExistence type="predicted"/>
<keyword evidence="3" id="KW-1185">Reference proteome</keyword>
<organism evidence="2 3">
    <name type="scientific">Bosea minatitlanensis</name>
    <dbReference type="NCBI Taxonomy" id="128782"/>
    <lineage>
        <taxon>Bacteria</taxon>
        <taxon>Pseudomonadati</taxon>
        <taxon>Pseudomonadota</taxon>
        <taxon>Alphaproteobacteria</taxon>
        <taxon>Hyphomicrobiales</taxon>
        <taxon>Boseaceae</taxon>
        <taxon>Bosea</taxon>
    </lineage>
</organism>
<dbReference type="Proteomes" id="UP001595976">
    <property type="component" value="Unassembled WGS sequence"/>
</dbReference>
<dbReference type="CDD" id="cd00093">
    <property type="entry name" value="HTH_XRE"/>
    <property type="match status" value="1"/>
</dbReference>
<dbReference type="Pfam" id="PF13560">
    <property type="entry name" value="HTH_31"/>
    <property type="match status" value="1"/>
</dbReference>
<evidence type="ECO:0000313" key="3">
    <source>
        <dbReference type="Proteomes" id="UP001595976"/>
    </source>
</evidence>
<dbReference type="InterPro" id="IPR001387">
    <property type="entry name" value="Cro/C1-type_HTH"/>
</dbReference>
<feature type="domain" description="HTH cro/C1-type" evidence="1">
    <location>
        <begin position="13"/>
        <end position="67"/>
    </location>
</feature>
<dbReference type="Gene3D" id="1.10.260.40">
    <property type="entry name" value="lambda repressor-like DNA-binding domains"/>
    <property type="match status" value="1"/>
</dbReference>
<dbReference type="EMBL" id="JBHSLI010000008">
    <property type="protein sequence ID" value="MFC5295074.1"/>
    <property type="molecule type" value="Genomic_DNA"/>
</dbReference>
<dbReference type="InterPro" id="IPR010982">
    <property type="entry name" value="Lambda_DNA-bd_dom_sf"/>
</dbReference>
<sequence length="98" mass="10621">MHIRTPLDLGLIIRDRRRRLGLSQGELASKAGVGRQWLVAIEQGKARAEIGLVLRTLSTLGLTLSVDEEASNRRAGNHDEIAPVDIDAVVSSLKGDAR</sequence>
<dbReference type="RefSeq" id="WP_144341300.1">
    <property type="nucleotide sequence ID" value="NZ_JAOAOS010000008.1"/>
</dbReference>
<name>A0ABW0F7V5_9HYPH</name>
<dbReference type="PROSITE" id="PS50943">
    <property type="entry name" value="HTH_CROC1"/>
    <property type="match status" value="1"/>
</dbReference>
<protein>
    <submittedName>
        <fullName evidence="2">Helix-turn-helix domain-containing protein</fullName>
    </submittedName>
</protein>
<gene>
    <name evidence="2" type="ORF">ACFPK2_18950</name>
</gene>
<evidence type="ECO:0000313" key="2">
    <source>
        <dbReference type="EMBL" id="MFC5295074.1"/>
    </source>
</evidence>
<evidence type="ECO:0000259" key="1">
    <source>
        <dbReference type="PROSITE" id="PS50943"/>
    </source>
</evidence>
<reference evidence="3" key="1">
    <citation type="journal article" date="2019" name="Int. J. Syst. Evol. Microbiol.">
        <title>The Global Catalogue of Microorganisms (GCM) 10K type strain sequencing project: providing services to taxonomists for standard genome sequencing and annotation.</title>
        <authorList>
            <consortium name="The Broad Institute Genomics Platform"/>
            <consortium name="The Broad Institute Genome Sequencing Center for Infectious Disease"/>
            <person name="Wu L."/>
            <person name="Ma J."/>
        </authorList>
    </citation>
    <scope>NUCLEOTIDE SEQUENCE [LARGE SCALE GENOMIC DNA]</scope>
    <source>
        <strain evidence="3">CGMCC 1.15643</strain>
    </source>
</reference>
<accession>A0ABW0F7V5</accession>